<keyword evidence="3" id="KW-1185">Reference proteome</keyword>
<proteinExistence type="predicted"/>
<dbReference type="RefSeq" id="XP_028880905.1">
    <property type="nucleotide sequence ID" value="XM_029027726.1"/>
</dbReference>
<keyword evidence="1" id="KW-0175">Coiled coil</keyword>
<accession>A0A1X0NRN2</accession>
<protein>
    <submittedName>
        <fullName evidence="2">Uncharacterized protein</fullName>
    </submittedName>
</protein>
<evidence type="ECO:0000313" key="2">
    <source>
        <dbReference type="EMBL" id="ORC86839.1"/>
    </source>
</evidence>
<sequence length="157" mass="18294">MRVVEELSRLQHTVELQQAHLEKLLNERQLLRISTDTKRAAARQHTAQAQEEVRRLESIIATLTQQQQYQYHPLSSPLSSPSQGLRSSTVKAERMGACLNEMEKYAEDLVVLRERRQKLEGLLRRAVAMYPQYDIQSHFDKQREVDRMALARITRGL</sequence>
<dbReference type="GeneID" id="39987506"/>
<comment type="caution">
    <text evidence="2">The sequence shown here is derived from an EMBL/GenBank/DDBJ whole genome shotgun (WGS) entry which is preliminary data.</text>
</comment>
<dbReference type="EMBL" id="NBCO01000025">
    <property type="protein sequence ID" value="ORC86839.1"/>
    <property type="molecule type" value="Genomic_DNA"/>
</dbReference>
<reference evidence="2 3" key="1">
    <citation type="submission" date="2017-03" db="EMBL/GenBank/DDBJ databases">
        <title>An alternative strategy for trypanosome survival in the mammalian bloodstream revealed through genome and transcriptome analysis of the ubiquitous bovine parasite Trypanosoma (Megatrypanum) theileri.</title>
        <authorList>
            <person name="Kelly S."/>
            <person name="Ivens A."/>
            <person name="Mott A."/>
            <person name="O'Neill E."/>
            <person name="Emms D."/>
            <person name="Macleod O."/>
            <person name="Voorheis P."/>
            <person name="Matthews J."/>
            <person name="Matthews K."/>
            <person name="Carrington M."/>
        </authorList>
    </citation>
    <scope>NUCLEOTIDE SEQUENCE [LARGE SCALE GENOMIC DNA]</scope>
    <source>
        <strain evidence="2">Edinburgh</strain>
    </source>
</reference>
<feature type="coiled-coil region" evidence="1">
    <location>
        <begin position="7"/>
        <end position="66"/>
    </location>
</feature>
<name>A0A1X0NRN2_9TRYP</name>
<dbReference type="VEuPathDB" id="TriTrypDB:TM35_000251350"/>
<dbReference type="OrthoDB" id="10573908at2759"/>
<dbReference type="AlphaFoldDB" id="A0A1X0NRN2"/>
<organism evidence="2 3">
    <name type="scientific">Trypanosoma theileri</name>
    <dbReference type="NCBI Taxonomy" id="67003"/>
    <lineage>
        <taxon>Eukaryota</taxon>
        <taxon>Discoba</taxon>
        <taxon>Euglenozoa</taxon>
        <taxon>Kinetoplastea</taxon>
        <taxon>Metakinetoplastina</taxon>
        <taxon>Trypanosomatida</taxon>
        <taxon>Trypanosomatidae</taxon>
        <taxon>Trypanosoma</taxon>
    </lineage>
</organism>
<dbReference type="Proteomes" id="UP000192257">
    <property type="component" value="Unassembled WGS sequence"/>
</dbReference>
<gene>
    <name evidence="2" type="ORF">TM35_000251350</name>
</gene>
<evidence type="ECO:0000256" key="1">
    <source>
        <dbReference type="SAM" id="Coils"/>
    </source>
</evidence>
<evidence type="ECO:0000313" key="3">
    <source>
        <dbReference type="Proteomes" id="UP000192257"/>
    </source>
</evidence>